<reference evidence="2 3" key="1">
    <citation type="journal article" date="2018" name="Front. Plant Sci.">
        <title>Red Clover (Trifolium pratense) and Zigzag Clover (T. medium) - A Picture of Genomic Similarities and Differences.</title>
        <authorList>
            <person name="Dluhosova J."/>
            <person name="Istvanek J."/>
            <person name="Nedelnik J."/>
            <person name="Repkova J."/>
        </authorList>
    </citation>
    <scope>NUCLEOTIDE SEQUENCE [LARGE SCALE GENOMIC DNA]</scope>
    <source>
        <strain evidence="3">cv. 10/8</strain>
        <tissue evidence="2">Leaf</tissue>
    </source>
</reference>
<proteinExistence type="predicted"/>
<feature type="non-terminal residue" evidence="2">
    <location>
        <position position="122"/>
    </location>
</feature>
<feature type="compositionally biased region" description="Basic and acidic residues" evidence="1">
    <location>
        <begin position="61"/>
        <end position="71"/>
    </location>
</feature>
<feature type="compositionally biased region" description="Basic and acidic residues" evidence="1">
    <location>
        <begin position="40"/>
        <end position="52"/>
    </location>
</feature>
<organism evidence="2 3">
    <name type="scientific">Trifolium medium</name>
    <dbReference type="NCBI Taxonomy" id="97028"/>
    <lineage>
        <taxon>Eukaryota</taxon>
        <taxon>Viridiplantae</taxon>
        <taxon>Streptophyta</taxon>
        <taxon>Embryophyta</taxon>
        <taxon>Tracheophyta</taxon>
        <taxon>Spermatophyta</taxon>
        <taxon>Magnoliopsida</taxon>
        <taxon>eudicotyledons</taxon>
        <taxon>Gunneridae</taxon>
        <taxon>Pentapetalae</taxon>
        <taxon>rosids</taxon>
        <taxon>fabids</taxon>
        <taxon>Fabales</taxon>
        <taxon>Fabaceae</taxon>
        <taxon>Papilionoideae</taxon>
        <taxon>50 kb inversion clade</taxon>
        <taxon>NPAAA clade</taxon>
        <taxon>Hologalegina</taxon>
        <taxon>IRL clade</taxon>
        <taxon>Trifolieae</taxon>
        <taxon>Trifolium</taxon>
    </lineage>
</organism>
<evidence type="ECO:0000313" key="3">
    <source>
        <dbReference type="Proteomes" id="UP000265520"/>
    </source>
</evidence>
<dbReference type="AlphaFoldDB" id="A0A392RS40"/>
<evidence type="ECO:0000313" key="2">
    <source>
        <dbReference type="EMBL" id="MCI39413.1"/>
    </source>
</evidence>
<name>A0A392RS40_9FABA</name>
<dbReference type="EMBL" id="LXQA010267092">
    <property type="protein sequence ID" value="MCI39413.1"/>
    <property type="molecule type" value="Genomic_DNA"/>
</dbReference>
<comment type="caution">
    <text evidence="2">The sequence shown here is derived from an EMBL/GenBank/DDBJ whole genome shotgun (WGS) entry which is preliminary data.</text>
</comment>
<feature type="compositionally biased region" description="Basic and acidic residues" evidence="1">
    <location>
        <begin position="79"/>
        <end position="92"/>
    </location>
</feature>
<dbReference type="Proteomes" id="UP000265520">
    <property type="component" value="Unassembled WGS sequence"/>
</dbReference>
<feature type="compositionally biased region" description="Basic residues" evidence="1">
    <location>
        <begin position="93"/>
        <end position="109"/>
    </location>
</feature>
<accession>A0A392RS40</accession>
<feature type="non-terminal residue" evidence="2">
    <location>
        <position position="1"/>
    </location>
</feature>
<feature type="compositionally biased region" description="Low complexity" evidence="1">
    <location>
        <begin position="28"/>
        <end position="39"/>
    </location>
</feature>
<sequence length="122" mass="13414">DTTSKPVAEQPKPILVPTSSKKTRGKSELSTETSTASAIAKEKQPLEPGKQDKAKKKRKSKQDEAESKDETLNDEASEEKEASHISTKDKYAEKKKKKKKKKDKTHKGKSSSSQSKLDAAST</sequence>
<keyword evidence="3" id="KW-1185">Reference proteome</keyword>
<evidence type="ECO:0000256" key="1">
    <source>
        <dbReference type="SAM" id="MobiDB-lite"/>
    </source>
</evidence>
<feature type="region of interest" description="Disordered" evidence="1">
    <location>
        <begin position="1"/>
        <end position="122"/>
    </location>
</feature>
<protein>
    <submittedName>
        <fullName evidence="2">Uncharacterized protein</fullName>
    </submittedName>
</protein>